<proteinExistence type="predicted"/>
<protein>
    <recommendedName>
        <fullName evidence="6">Ubiquitin thioesterase OTU</fullName>
        <ecNumber evidence="6">3.4.19.12</ecNumber>
    </recommendedName>
</protein>
<dbReference type="GO" id="GO:0036503">
    <property type="term" value="P:ERAD pathway"/>
    <property type="evidence" value="ECO:0007669"/>
    <property type="project" value="TreeGrafter"/>
</dbReference>
<dbReference type="EMBL" id="AMYB01000006">
    <property type="protein sequence ID" value="OAD01470.1"/>
    <property type="molecule type" value="Genomic_DNA"/>
</dbReference>
<evidence type="ECO:0000259" key="8">
    <source>
        <dbReference type="Pfam" id="PF21403"/>
    </source>
</evidence>
<keyword evidence="3 6" id="KW-0833">Ubl conjugation pathway</keyword>
<reference evidence="9 10" key="1">
    <citation type="submission" date="2015-06" db="EMBL/GenBank/DDBJ databases">
        <title>Expansion of signal transduction pathways in fungi by whole-genome duplication.</title>
        <authorList>
            <consortium name="DOE Joint Genome Institute"/>
            <person name="Corrochano L.M."/>
            <person name="Kuo A."/>
            <person name="Marcet-Houben M."/>
            <person name="Polaino S."/>
            <person name="Salamov A."/>
            <person name="Villalobos J.M."/>
            <person name="Alvarez M.I."/>
            <person name="Avalos J."/>
            <person name="Benito E.P."/>
            <person name="Benoit I."/>
            <person name="Burger G."/>
            <person name="Camino L.P."/>
            <person name="Canovas D."/>
            <person name="Cerda-Olmedo E."/>
            <person name="Cheng J.-F."/>
            <person name="Dominguez A."/>
            <person name="Elias M."/>
            <person name="Eslava A.P."/>
            <person name="Glaser F."/>
            <person name="Grimwood J."/>
            <person name="Gutierrez G."/>
            <person name="Heitman J."/>
            <person name="Henrissat B."/>
            <person name="Iturriaga E.A."/>
            <person name="Lang B.F."/>
            <person name="Lavin J.L."/>
            <person name="Lee S."/>
            <person name="Li W."/>
            <person name="Lindquist E."/>
            <person name="Lopez-Garcia S."/>
            <person name="Luque E.M."/>
            <person name="Marcos A.T."/>
            <person name="Martin J."/>
            <person name="Mccluskey K."/>
            <person name="Medina H.R."/>
            <person name="Miralles-Duran A."/>
            <person name="Miyazaki A."/>
            <person name="Munoz-Torres E."/>
            <person name="Oguiza J.A."/>
            <person name="Ohm R."/>
            <person name="Olmedo M."/>
            <person name="Orejas M."/>
            <person name="Ortiz-Castellanos L."/>
            <person name="Pisabarro A.G."/>
            <person name="Rodriguez-Romero J."/>
            <person name="Ruiz-Herrera J."/>
            <person name="Ruiz-Vazquez R."/>
            <person name="Sanz C."/>
            <person name="Schackwitz W."/>
            <person name="Schmutz J."/>
            <person name="Shahriari M."/>
            <person name="Shelest E."/>
            <person name="Silva-Franco F."/>
            <person name="Soanes D."/>
            <person name="Syed K."/>
            <person name="Tagua V.G."/>
            <person name="Talbot N.J."/>
            <person name="Thon M."/>
            <person name="De Vries R.P."/>
            <person name="Wiebenga A."/>
            <person name="Yadav J.S."/>
            <person name="Braun E.L."/>
            <person name="Baker S."/>
            <person name="Garre V."/>
            <person name="Horwitz B."/>
            <person name="Torres-Martinez S."/>
            <person name="Idnurm A."/>
            <person name="Herrera-Estrella A."/>
            <person name="Gabaldon T."/>
            <person name="Grigoriev I.V."/>
        </authorList>
    </citation>
    <scope>NUCLEOTIDE SEQUENCE [LARGE SCALE GENOMIC DNA]</scope>
    <source>
        <strain evidence="9 10">CBS 277.49</strain>
    </source>
</reference>
<dbReference type="Gene3D" id="3.90.70.80">
    <property type="match status" value="1"/>
</dbReference>
<evidence type="ECO:0000256" key="4">
    <source>
        <dbReference type="ARBA" id="ARBA00022801"/>
    </source>
</evidence>
<comment type="catalytic activity">
    <reaction evidence="1 6">
        <text>Thiol-dependent hydrolysis of ester, thioester, amide, peptide and isopeptide bonds formed by the C-terminal Gly of ubiquitin (a 76-residue protein attached to proteins as an intracellular targeting signal).</text>
        <dbReference type="EC" id="3.4.19.12"/>
    </reaction>
</comment>
<keyword evidence="10" id="KW-1185">Reference proteome</keyword>
<dbReference type="EC" id="3.4.19.12" evidence="6"/>
<dbReference type="VEuPathDB" id="FungiDB:MUCCIDRAFT_112920"/>
<dbReference type="CDD" id="cd22745">
    <property type="entry name" value="OTU_OTU1"/>
    <property type="match status" value="1"/>
</dbReference>
<feature type="compositionally biased region" description="Polar residues" evidence="7">
    <location>
        <begin position="411"/>
        <end position="422"/>
    </location>
</feature>
<dbReference type="GO" id="GO:0005829">
    <property type="term" value="C:cytosol"/>
    <property type="evidence" value="ECO:0007669"/>
    <property type="project" value="TreeGrafter"/>
</dbReference>
<comment type="subcellular location">
    <subcellularLocation>
        <location evidence="6">Cytoplasm</location>
    </subcellularLocation>
</comment>
<dbReference type="GO" id="GO:0030968">
    <property type="term" value="P:endoplasmic reticulum unfolded protein response"/>
    <property type="evidence" value="ECO:0007669"/>
    <property type="project" value="TreeGrafter"/>
</dbReference>
<keyword evidence="6" id="KW-0963">Cytoplasm</keyword>
<dbReference type="PANTHER" id="PTHR13312">
    <property type="entry name" value="HIV-INDUCED PROTEIN-7-LIKE PROTEASE"/>
    <property type="match status" value="1"/>
</dbReference>
<dbReference type="GO" id="GO:0004843">
    <property type="term" value="F:cysteine-type deubiquitinase activity"/>
    <property type="evidence" value="ECO:0007669"/>
    <property type="project" value="UniProtKB-UniRule"/>
</dbReference>
<gene>
    <name evidence="9" type="ORF">MUCCIDRAFT_112920</name>
</gene>
<evidence type="ECO:0000313" key="9">
    <source>
        <dbReference type="EMBL" id="OAD01470.1"/>
    </source>
</evidence>
<evidence type="ECO:0000256" key="5">
    <source>
        <dbReference type="ARBA" id="ARBA00022807"/>
    </source>
</evidence>
<dbReference type="InterPro" id="IPR038765">
    <property type="entry name" value="Papain-like_cys_pep_sf"/>
</dbReference>
<dbReference type="PANTHER" id="PTHR13312:SF0">
    <property type="entry name" value="UBIQUITIN THIOESTERASE OTU1"/>
    <property type="match status" value="1"/>
</dbReference>
<evidence type="ECO:0000256" key="3">
    <source>
        <dbReference type="ARBA" id="ARBA00022786"/>
    </source>
</evidence>
<dbReference type="Gene3D" id="3.10.20.90">
    <property type="entry name" value="Phosphatidylinositol 3-kinase Catalytic Subunit, Chain A, domain 1"/>
    <property type="match status" value="1"/>
</dbReference>
<name>A0A162QEY8_MUCCL</name>
<evidence type="ECO:0000313" key="10">
    <source>
        <dbReference type="Proteomes" id="UP000077051"/>
    </source>
</evidence>
<dbReference type="Pfam" id="PF21403">
    <property type="entry name" value="OTU1_UBXL"/>
    <property type="match status" value="1"/>
</dbReference>
<dbReference type="OrthoDB" id="65596at2759"/>
<evidence type="ECO:0000256" key="2">
    <source>
        <dbReference type="ARBA" id="ARBA00022670"/>
    </source>
</evidence>
<dbReference type="Proteomes" id="UP000077051">
    <property type="component" value="Unassembled WGS sequence"/>
</dbReference>
<accession>A0A162QEY8</accession>
<dbReference type="InterPro" id="IPR029071">
    <property type="entry name" value="Ubiquitin-like_domsf"/>
</dbReference>
<keyword evidence="4 6" id="KW-0378">Hydrolase</keyword>
<comment type="caution">
    <text evidence="9">The sequence shown here is derived from an EMBL/GenBank/DDBJ whole genome shotgun (WGS) entry which is preliminary data.</text>
</comment>
<evidence type="ECO:0000256" key="7">
    <source>
        <dbReference type="SAM" id="MobiDB-lite"/>
    </source>
</evidence>
<comment type="function">
    <text evidence="6">Hydrolase that can remove conjugated ubiquitin from proteins and may therefore play an important regulatory role at the level of protein turnover by preventing degradation.</text>
</comment>
<dbReference type="STRING" id="747725.A0A162QEY8"/>
<organism evidence="9 10">
    <name type="scientific">Mucor lusitanicus CBS 277.49</name>
    <dbReference type="NCBI Taxonomy" id="747725"/>
    <lineage>
        <taxon>Eukaryota</taxon>
        <taxon>Fungi</taxon>
        <taxon>Fungi incertae sedis</taxon>
        <taxon>Mucoromycota</taxon>
        <taxon>Mucoromycotina</taxon>
        <taxon>Mucoromycetes</taxon>
        <taxon>Mucorales</taxon>
        <taxon>Mucorineae</taxon>
        <taxon>Mucoraceae</taxon>
        <taxon>Mucor</taxon>
    </lineage>
</organism>
<dbReference type="GO" id="GO:0005634">
    <property type="term" value="C:nucleus"/>
    <property type="evidence" value="ECO:0007669"/>
    <property type="project" value="TreeGrafter"/>
</dbReference>
<feature type="region of interest" description="Disordered" evidence="7">
    <location>
        <begin position="82"/>
        <end position="101"/>
    </location>
</feature>
<feature type="domain" description="OTU1 Ubl" evidence="8">
    <location>
        <begin position="1"/>
        <end position="52"/>
    </location>
</feature>
<keyword evidence="5 6" id="KW-0788">Thiol protease</keyword>
<feature type="region of interest" description="Disordered" evidence="7">
    <location>
        <begin position="411"/>
        <end position="434"/>
    </location>
</feature>
<dbReference type="AlphaFoldDB" id="A0A162QEY8"/>
<dbReference type="GO" id="GO:0016579">
    <property type="term" value="P:protein deubiquitination"/>
    <property type="evidence" value="ECO:0007669"/>
    <property type="project" value="TreeGrafter"/>
</dbReference>
<dbReference type="SUPFAM" id="SSF54236">
    <property type="entry name" value="Ubiquitin-like"/>
    <property type="match status" value="1"/>
</dbReference>
<dbReference type="SUPFAM" id="SSF54001">
    <property type="entry name" value="Cysteine proteinases"/>
    <property type="match status" value="1"/>
</dbReference>
<keyword evidence="2" id="KW-0645">Protease</keyword>
<evidence type="ECO:0000256" key="1">
    <source>
        <dbReference type="ARBA" id="ARBA00000707"/>
    </source>
</evidence>
<feature type="compositionally biased region" description="Polar residues" evidence="7">
    <location>
        <begin position="87"/>
        <end position="100"/>
    </location>
</feature>
<dbReference type="InterPro" id="IPR048857">
    <property type="entry name" value="OTU1_Ubl"/>
</dbReference>
<evidence type="ECO:0000256" key="6">
    <source>
        <dbReference type="RuleBase" id="RU367104"/>
    </source>
</evidence>
<sequence length="434" mass="47954">MRLRIRHAEGMATLSDAKQEDTVAMLKDAIKNAISLSAAQDIQISGGYPPKPFNDINMDLKAAGIRDGDTLNIKLVGTPVPQQQQQLSSTASSNAPSGTLKTLKEGSVQTVNGVLQLRVMEDDNSCLFRSIVIVNGIKKDPDMYSDVTLGQPRDKYMEWIQKPNSWGGAIELAIFSTYFGVEIDSIDVQTGRIDKFGEGLFDERVLIVYSGIHYDALALTPTVDSPPDFDQTRFPVSEDFVLNAAKQLVDGLRKTNDDEAADADPKIDIIMSHKQNTLAMSVVEVSGPNHKVNKSHYIGDRNKIAKNLKSIIKTIENTSSTPDIQALKKVKVYGLQVYLNKIYVYSLSKITCSYYLFVLEKTINIPCSPGLLDQQLPGFLASFLYLGNIYSKSIASINKFFDDSNKNNIPSYSNSEASTPNVSPRKPKQTQPRQ</sequence>